<feature type="domain" description="3'-5' exonuclease" evidence="10">
    <location>
        <begin position="107"/>
        <end position="278"/>
    </location>
</feature>
<evidence type="ECO:0000313" key="11">
    <source>
        <dbReference type="EMBL" id="CAE8678734.1"/>
    </source>
</evidence>
<comment type="caution">
    <text evidence="11">The sequence shown here is derived from an EMBL/GenBank/DDBJ whole genome shotgun (WGS) entry which is preliminary data.</text>
</comment>
<keyword evidence="5" id="KW-0269">Exonuclease</keyword>
<dbReference type="CDD" id="cd06141">
    <property type="entry name" value="WRN_exo"/>
    <property type="match status" value="1"/>
</dbReference>
<dbReference type="PANTHER" id="PTHR13620:SF109">
    <property type="entry name" value="3'-5' EXONUCLEASE"/>
    <property type="match status" value="1"/>
</dbReference>
<evidence type="ECO:0000256" key="1">
    <source>
        <dbReference type="ARBA" id="ARBA00004123"/>
    </source>
</evidence>
<evidence type="ECO:0000256" key="2">
    <source>
        <dbReference type="ARBA" id="ARBA00022722"/>
    </source>
</evidence>
<dbReference type="InterPro" id="IPR012337">
    <property type="entry name" value="RNaseH-like_sf"/>
</dbReference>
<dbReference type="Gene3D" id="3.30.420.10">
    <property type="entry name" value="Ribonuclease H-like superfamily/Ribonuclease H"/>
    <property type="match status" value="1"/>
</dbReference>
<evidence type="ECO:0000313" key="12">
    <source>
        <dbReference type="Proteomes" id="UP000626109"/>
    </source>
</evidence>
<keyword evidence="7" id="KW-0539">Nucleus</keyword>
<name>A0A813JJH4_POLGL</name>
<evidence type="ECO:0000256" key="6">
    <source>
        <dbReference type="ARBA" id="ARBA00022842"/>
    </source>
</evidence>
<dbReference type="GO" id="GO:0003676">
    <property type="term" value="F:nucleic acid binding"/>
    <property type="evidence" value="ECO:0007669"/>
    <property type="project" value="InterPro"/>
</dbReference>
<dbReference type="InterPro" id="IPR051132">
    <property type="entry name" value="3-5_Exonuclease_domain"/>
</dbReference>
<keyword evidence="2" id="KW-0540">Nuclease</keyword>
<evidence type="ECO:0000256" key="4">
    <source>
        <dbReference type="ARBA" id="ARBA00022801"/>
    </source>
</evidence>
<evidence type="ECO:0000256" key="8">
    <source>
        <dbReference type="ARBA" id="ARBA00040531"/>
    </source>
</evidence>
<evidence type="ECO:0000256" key="9">
    <source>
        <dbReference type="ARBA" id="ARBA00042761"/>
    </source>
</evidence>
<dbReference type="AlphaFoldDB" id="A0A813JJH4"/>
<dbReference type="GO" id="GO:0046872">
    <property type="term" value="F:metal ion binding"/>
    <property type="evidence" value="ECO:0007669"/>
    <property type="project" value="UniProtKB-KW"/>
</dbReference>
<dbReference type="GO" id="GO:0008408">
    <property type="term" value="F:3'-5' exonuclease activity"/>
    <property type="evidence" value="ECO:0007669"/>
    <property type="project" value="InterPro"/>
</dbReference>
<dbReference type="GO" id="GO:0006139">
    <property type="term" value="P:nucleobase-containing compound metabolic process"/>
    <property type="evidence" value="ECO:0007669"/>
    <property type="project" value="InterPro"/>
</dbReference>
<comment type="subcellular location">
    <subcellularLocation>
        <location evidence="1">Nucleus</location>
    </subcellularLocation>
</comment>
<accession>A0A813JJH4</accession>
<dbReference type="PANTHER" id="PTHR13620">
    <property type="entry name" value="3-5 EXONUCLEASE"/>
    <property type="match status" value="1"/>
</dbReference>
<evidence type="ECO:0000256" key="5">
    <source>
        <dbReference type="ARBA" id="ARBA00022839"/>
    </source>
</evidence>
<evidence type="ECO:0000256" key="7">
    <source>
        <dbReference type="ARBA" id="ARBA00023242"/>
    </source>
</evidence>
<dbReference type="EMBL" id="CAJNNW010025704">
    <property type="protein sequence ID" value="CAE8678734.1"/>
    <property type="molecule type" value="Genomic_DNA"/>
</dbReference>
<protein>
    <recommendedName>
        <fullName evidence="8">3'-5' exonuclease</fullName>
    </recommendedName>
    <alternativeName>
        <fullName evidence="9">Werner Syndrome-like exonuclease</fullName>
    </alternativeName>
</protein>
<dbReference type="InterPro" id="IPR002562">
    <property type="entry name" value="3'-5'_exonuclease_dom"/>
</dbReference>
<dbReference type="GO" id="GO:0005634">
    <property type="term" value="C:nucleus"/>
    <property type="evidence" value="ECO:0007669"/>
    <property type="project" value="UniProtKB-SubCell"/>
</dbReference>
<keyword evidence="3" id="KW-0479">Metal-binding</keyword>
<reference evidence="11" key="1">
    <citation type="submission" date="2021-02" db="EMBL/GenBank/DDBJ databases">
        <authorList>
            <person name="Dougan E. K."/>
            <person name="Rhodes N."/>
            <person name="Thang M."/>
            <person name="Chan C."/>
        </authorList>
    </citation>
    <scope>NUCLEOTIDE SEQUENCE</scope>
</reference>
<sequence length="282" mass="31703">MAVYFDMPTEYHMNNWNRDNEQYLWDDADGSADAWGRPWSTKENWAPHRSGNNLGMKPEQSYDPYAAPAGWRRPAPMNRGIDSWETAMAMYQSLHEEPNEILVVNSTSSGAYASLCRDAATADIVGFDAEWQPDFEYGSDNPIATLQFAFPASRMAYVIQLGPLGRKLPQEVQMMLVNPEVLKVGFAVNYKDSEKLERSGIAVTKGSIVDVQERCAVQLGIGWGSAQSLSLRRCANELLGSNLMKDKRCQCSDWSNEQLTPEQVHYAALDAWVALRLYYLPA</sequence>
<organism evidence="11 12">
    <name type="scientific">Polarella glacialis</name>
    <name type="common">Dinoflagellate</name>
    <dbReference type="NCBI Taxonomy" id="89957"/>
    <lineage>
        <taxon>Eukaryota</taxon>
        <taxon>Sar</taxon>
        <taxon>Alveolata</taxon>
        <taxon>Dinophyceae</taxon>
        <taxon>Suessiales</taxon>
        <taxon>Suessiaceae</taxon>
        <taxon>Polarella</taxon>
    </lineage>
</organism>
<dbReference type="Pfam" id="PF01612">
    <property type="entry name" value="DNA_pol_A_exo1"/>
    <property type="match status" value="1"/>
</dbReference>
<dbReference type="SUPFAM" id="SSF53098">
    <property type="entry name" value="Ribonuclease H-like"/>
    <property type="match status" value="1"/>
</dbReference>
<keyword evidence="4" id="KW-0378">Hydrolase</keyword>
<proteinExistence type="predicted"/>
<evidence type="ECO:0000259" key="10">
    <source>
        <dbReference type="Pfam" id="PF01612"/>
    </source>
</evidence>
<dbReference type="Proteomes" id="UP000626109">
    <property type="component" value="Unassembled WGS sequence"/>
</dbReference>
<keyword evidence="6" id="KW-0460">Magnesium</keyword>
<dbReference type="InterPro" id="IPR036397">
    <property type="entry name" value="RNaseH_sf"/>
</dbReference>
<evidence type="ECO:0000256" key="3">
    <source>
        <dbReference type="ARBA" id="ARBA00022723"/>
    </source>
</evidence>
<gene>
    <name evidence="11" type="ORF">PGLA2088_LOCUS20973</name>
</gene>